<dbReference type="Pfam" id="PF00196">
    <property type="entry name" value="GerE"/>
    <property type="match status" value="1"/>
</dbReference>
<protein>
    <submittedName>
        <fullName evidence="5">Helix-turn-helix transcriptional regulator</fullName>
    </submittedName>
</protein>
<dbReference type="PROSITE" id="PS00622">
    <property type="entry name" value="HTH_LUXR_1"/>
    <property type="match status" value="1"/>
</dbReference>
<dbReference type="Proteomes" id="UP001249959">
    <property type="component" value="Unassembled WGS sequence"/>
</dbReference>
<evidence type="ECO:0000256" key="1">
    <source>
        <dbReference type="ARBA" id="ARBA00023015"/>
    </source>
</evidence>
<dbReference type="RefSeq" id="WP_315575715.1">
    <property type="nucleotide sequence ID" value="NZ_JARDXH010000003.1"/>
</dbReference>
<sequence>MNSMNYNFMPFSMRENRIINLAKEGLTNKEIALQLNIEESTVKCHRRNVMRKLGIKGKVAFLRFLLNAPQ</sequence>
<evidence type="ECO:0000313" key="6">
    <source>
        <dbReference type="Proteomes" id="UP001249959"/>
    </source>
</evidence>
<organism evidence="5 6">
    <name type="scientific">Aquirufa regiilacus</name>
    <dbReference type="NCBI Taxonomy" id="3024868"/>
    <lineage>
        <taxon>Bacteria</taxon>
        <taxon>Pseudomonadati</taxon>
        <taxon>Bacteroidota</taxon>
        <taxon>Cytophagia</taxon>
        <taxon>Cytophagales</taxon>
        <taxon>Flectobacillaceae</taxon>
        <taxon>Aquirufa</taxon>
    </lineage>
</organism>
<keyword evidence="6" id="KW-1185">Reference proteome</keyword>
<keyword evidence="2" id="KW-0238">DNA-binding</keyword>
<dbReference type="CDD" id="cd06170">
    <property type="entry name" value="LuxR_C_like"/>
    <property type="match status" value="1"/>
</dbReference>
<accession>A0ABU3TPL4</accession>
<dbReference type="PANTHER" id="PTHR44688:SF16">
    <property type="entry name" value="DNA-BINDING TRANSCRIPTIONAL ACTIVATOR DEVR_DOSR"/>
    <property type="match status" value="1"/>
</dbReference>
<proteinExistence type="predicted"/>
<dbReference type="PANTHER" id="PTHR44688">
    <property type="entry name" value="DNA-BINDING TRANSCRIPTIONAL ACTIVATOR DEVR_DOSR"/>
    <property type="match status" value="1"/>
</dbReference>
<dbReference type="PRINTS" id="PR00038">
    <property type="entry name" value="HTHLUXR"/>
</dbReference>
<dbReference type="SUPFAM" id="SSF46894">
    <property type="entry name" value="C-terminal effector domain of the bipartite response regulators"/>
    <property type="match status" value="1"/>
</dbReference>
<name>A0ABU3TPL4_9BACT</name>
<keyword evidence="1" id="KW-0805">Transcription regulation</keyword>
<dbReference type="Gene3D" id="1.10.10.10">
    <property type="entry name" value="Winged helix-like DNA-binding domain superfamily/Winged helix DNA-binding domain"/>
    <property type="match status" value="1"/>
</dbReference>
<gene>
    <name evidence="5" type="ORF">PQG45_01990</name>
</gene>
<dbReference type="InterPro" id="IPR036388">
    <property type="entry name" value="WH-like_DNA-bd_sf"/>
</dbReference>
<dbReference type="InterPro" id="IPR016032">
    <property type="entry name" value="Sig_transdc_resp-reg_C-effctor"/>
</dbReference>
<keyword evidence="3" id="KW-0804">Transcription</keyword>
<dbReference type="PROSITE" id="PS50043">
    <property type="entry name" value="HTH_LUXR_2"/>
    <property type="match status" value="1"/>
</dbReference>
<dbReference type="SMART" id="SM00421">
    <property type="entry name" value="HTH_LUXR"/>
    <property type="match status" value="1"/>
</dbReference>
<evidence type="ECO:0000313" key="5">
    <source>
        <dbReference type="EMBL" id="MDU0807801.1"/>
    </source>
</evidence>
<evidence type="ECO:0000256" key="2">
    <source>
        <dbReference type="ARBA" id="ARBA00023125"/>
    </source>
</evidence>
<dbReference type="InterPro" id="IPR000792">
    <property type="entry name" value="Tscrpt_reg_LuxR_C"/>
</dbReference>
<reference evidence="5 6" key="1">
    <citation type="submission" date="2023-09" db="EMBL/GenBank/DDBJ databases">
        <title>Aquirufa genomes.</title>
        <authorList>
            <person name="Pitt A."/>
        </authorList>
    </citation>
    <scope>NUCLEOTIDE SEQUENCE [LARGE SCALE GENOMIC DNA]</scope>
    <source>
        <strain evidence="5 6">LEOWEIH-7C</strain>
    </source>
</reference>
<evidence type="ECO:0000259" key="4">
    <source>
        <dbReference type="PROSITE" id="PS50043"/>
    </source>
</evidence>
<dbReference type="EMBL" id="JAVNWW010000001">
    <property type="protein sequence ID" value="MDU0807801.1"/>
    <property type="molecule type" value="Genomic_DNA"/>
</dbReference>
<evidence type="ECO:0000256" key="3">
    <source>
        <dbReference type="ARBA" id="ARBA00023163"/>
    </source>
</evidence>
<feature type="domain" description="HTH luxR-type" evidence="4">
    <location>
        <begin position="4"/>
        <end position="69"/>
    </location>
</feature>
<comment type="caution">
    <text evidence="5">The sequence shown here is derived from an EMBL/GenBank/DDBJ whole genome shotgun (WGS) entry which is preliminary data.</text>
</comment>